<dbReference type="InterPro" id="IPR010667">
    <property type="entry name" value="Phage_T4_Gp19"/>
</dbReference>
<dbReference type="GO" id="GO:0005198">
    <property type="term" value="F:structural molecule activity"/>
    <property type="evidence" value="ECO:0007669"/>
    <property type="project" value="InterPro"/>
</dbReference>
<accession>A0A1Z4GPT5</accession>
<protein>
    <recommendedName>
        <fullName evidence="3">Phage tail protein</fullName>
    </recommendedName>
</protein>
<dbReference type="OrthoDB" id="529773at2"/>
<dbReference type="Proteomes" id="UP000218287">
    <property type="component" value="Chromosome"/>
</dbReference>
<sequence length="161" mass="18099">MPELKPIAASNFYFEIDGMTDMAFSKVGGVKFEAKVKGQDKPLMSTKGGTTIRQINSAGFEGLFTIEVTTLMSGDSDSTSKKMYEWFKKCMPKTEKGEGKWAESKKTGSITAYDTDGKEVMRWELKEAWPSQYKIGDLDVNGSDYIEETYTLTCENMNRKT</sequence>
<dbReference type="NCBIfam" id="TIGR02241">
    <property type="entry name" value="conserved hypothetical phage tail region protein"/>
    <property type="match status" value="1"/>
</dbReference>
<name>A0A1Z4GPT5_9CYAN</name>
<evidence type="ECO:0000313" key="1">
    <source>
        <dbReference type="EMBL" id="BAY19487.1"/>
    </source>
</evidence>
<keyword evidence="2" id="KW-1185">Reference proteome</keyword>
<evidence type="ECO:0008006" key="3">
    <source>
        <dbReference type="Google" id="ProtNLM"/>
    </source>
</evidence>
<dbReference type="AlphaFoldDB" id="A0A1Z4GPT5"/>
<dbReference type="PANTHER" id="PTHR38009:SF1">
    <property type="entry name" value="CONSERVED HYPOTHETICAL PHAGE TAIL PROTEIN"/>
    <property type="match status" value="1"/>
</dbReference>
<organism evidence="1 2">
    <name type="scientific">Anabaenopsis circularis NIES-21</name>
    <dbReference type="NCBI Taxonomy" id="1085406"/>
    <lineage>
        <taxon>Bacteria</taxon>
        <taxon>Bacillati</taxon>
        <taxon>Cyanobacteriota</taxon>
        <taxon>Cyanophyceae</taxon>
        <taxon>Nostocales</taxon>
        <taxon>Nodulariaceae</taxon>
        <taxon>Anabaenopsis</taxon>
    </lineage>
</organism>
<reference evidence="1 2" key="1">
    <citation type="submission" date="2017-06" db="EMBL/GenBank/DDBJ databases">
        <title>Genome sequencing of cyanobaciteial culture collection at National Institute for Environmental Studies (NIES).</title>
        <authorList>
            <person name="Hirose Y."/>
            <person name="Shimura Y."/>
            <person name="Fujisawa T."/>
            <person name="Nakamura Y."/>
            <person name="Kawachi M."/>
        </authorList>
    </citation>
    <scope>NUCLEOTIDE SEQUENCE [LARGE SCALE GENOMIC DNA]</scope>
    <source>
        <strain evidence="1 2">NIES-21</strain>
    </source>
</reference>
<proteinExistence type="predicted"/>
<evidence type="ECO:0000313" key="2">
    <source>
        <dbReference type="Proteomes" id="UP000218287"/>
    </source>
</evidence>
<dbReference type="InterPro" id="IPR011747">
    <property type="entry name" value="CHP02241"/>
</dbReference>
<dbReference type="EMBL" id="AP018174">
    <property type="protein sequence ID" value="BAY19487.1"/>
    <property type="molecule type" value="Genomic_DNA"/>
</dbReference>
<gene>
    <name evidence="1" type="ORF">NIES21_53500</name>
</gene>
<dbReference type="Pfam" id="PF06841">
    <property type="entry name" value="Phage_T4_gp19"/>
    <property type="match status" value="1"/>
</dbReference>
<dbReference type="PANTHER" id="PTHR38009">
    <property type="entry name" value="CONSERVED HYPOTHETICAL PHAGE TAIL PROTEIN"/>
    <property type="match status" value="1"/>
</dbReference>